<accession>A0ABR8JLW7</accession>
<evidence type="ECO:0000313" key="2">
    <source>
        <dbReference type="EMBL" id="MBD2720994.1"/>
    </source>
</evidence>
<name>A0ABR8JLW7_9BACT</name>
<feature type="chain" id="PRO_5045440880" evidence="1">
    <location>
        <begin position="21"/>
        <end position="135"/>
    </location>
</feature>
<gene>
    <name evidence="2" type="ORF">IC234_02570</name>
</gene>
<evidence type="ECO:0000313" key="3">
    <source>
        <dbReference type="Proteomes" id="UP000606003"/>
    </source>
</evidence>
<dbReference type="RefSeq" id="WP_190922258.1">
    <property type="nucleotide sequence ID" value="NZ_JACXAC010000001.1"/>
</dbReference>
<dbReference type="EMBL" id="JACXAC010000001">
    <property type="protein sequence ID" value="MBD2720994.1"/>
    <property type="molecule type" value="Genomic_DNA"/>
</dbReference>
<evidence type="ECO:0000256" key="1">
    <source>
        <dbReference type="SAM" id="SignalP"/>
    </source>
</evidence>
<comment type="caution">
    <text evidence="2">The sequence shown here is derived from an EMBL/GenBank/DDBJ whole genome shotgun (WGS) entry which is preliminary data.</text>
</comment>
<sequence length="135" mass="14472">MKAPLLLLLLLVGFSMPGLAQGRDTVFAVHKLFREKRGSGEGWTATGLTATAGTAVGNPLYAAPQPNGSDVASAAVLGGVPLAVGLLQLGRYSPAREAEVLKLYAEGWGLPRDIRRKLRRRHFHHTARDHSAPQQ</sequence>
<protein>
    <submittedName>
        <fullName evidence="2">Uncharacterized protein</fullName>
    </submittedName>
</protein>
<keyword evidence="3" id="KW-1185">Reference proteome</keyword>
<dbReference type="Proteomes" id="UP000606003">
    <property type="component" value="Unassembled WGS sequence"/>
</dbReference>
<proteinExistence type="predicted"/>
<feature type="signal peptide" evidence="1">
    <location>
        <begin position="1"/>
        <end position="20"/>
    </location>
</feature>
<reference evidence="2 3" key="1">
    <citation type="submission" date="2020-09" db="EMBL/GenBank/DDBJ databases">
        <authorList>
            <person name="Kim M.K."/>
        </authorList>
    </citation>
    <scope>NUCLEOTIDE SEQUENCE [LARGE SCALE GENOMIC DNA]</scope>
    <source>
        <strain evidence="2 3">BT189</strain>
    </source>
</reference>
<keyword evidence="1" id="KW-0732">Signal</keyword>
<organism evidence="2 3">
    <name type="scientific">Hymenobacter armeniacus</name>
    <dbReference type="NCBI Taxonomy" id="2771358"/>
    <lineage>
        <taxon>Bacteria</taxon>
        <taxon>Pseudomonadati</taxon>
        <taxon>Bacteroidota</taxon>
        <taxon>Cytophagia</taxon>
        <taxon>Cytophagales</taxon>
        <taxon>Hymenobacteraceae</taxon>
        <taxon>Hymenobacter</taxon>
    </lineage>
</organism>